<comment type="caution">
    <text evidence="1">The sequence shown here is derived from an EMBL/GenBank/DDBJ whole genome shotgun (WGS) entry which is preliminary data.</text>
</comment>
<keyword evidence="2" id="KW-1185">Reference proteome</keyword>
<accession>A0ABV0P0E6</accession>
<proteinExistence type="predicted"/>
<organism evidence="1 2">
    <name type="scientific">Goodea atripinnis</name>
    <dbReference type="NCBI Taxonomy" id="208336"/>
    <lineage>
        <taxon>Eukaryota</taxon>
        <taxon>Metazoa</taxon>
        <taxon>Chordata</taxon>
        <taxon>Craniata</taxon>
        <taxon>Vertebrata</taxon>
        <taxon>Euteleostomi</taxon>
        <taxon>Actinopterygii</taxon>
        <taxon>Neopterygii</taxon>
        <taxon>Teleostei</taxon>
        <taxon>Neoteleostei</taxon>
        <taxon>Acanthomorphata</taxon>
        <taxon>Ovalentaria</taxon>
        <taxon>Atherinomorphae</taxon>
        <taxon>Cyprinodontiformes</taxon>
        <taxon>Goodeidae</taxon>
        <taxon>Goodea</taxon>
    </lineage>
</organism>
<dbReference type="Proteomes" id="UP001476798">
    <property type="component" value="Unassembled WGS sequence"/>
</dbReference>
<evidence type="ECO:0000313" key="1">
    <source>
        <dbReference type="EMBL" id="MEQ2177045.1"/>
    </source>
</evidence>
<sequence length="151" mass="16970">MVLDEKWYILIIDCIMESASYSHTHPQLVSSVLVPVLANNKQRDRKRVSSSTAGSSFLASEQPNYQGTSFFPVIRMAPPLERGTRARTQAYTHRTPVRLHAERFSEPTHRTSDSPQLLARHHFEAVSLSFTSYFPLMCSLASNSSSPLLSC</sequence>
<reference evidence="1 2" key="1">
    <citation type="submission" date="2021-06" db="EMBL/GenBank/DDBJ databases">
        <authorList>
            <person name="Palmer J.M."/>
        </authorList>
    </citation>
    <scope>NUCLEOTIDE SEQUENCE [LARGE SCALE GENOMIC DNA]</scope>
    <source>
        <strain evidence="1 2">GA_2019</strain>
        <tissue evidence="1">Muscle</tissue>
    </source>
</reference>
<protein>
    <submittedName>
        <fullName evidence="1">Uncharacterized protein</fullName>
    </submittedName>
</protein>
<name>A0ABV0P0E6_9TELE</name>
<evidence type="ECO:0000313" key="2">
    <source>
        <dbReference type="Proteomes" id="UP001476798"/>
    </source>
</evidence>
<dbReference type="EMBL" id="JAHRIO010058985">
    <property type="protein sequence ID" value="MEQ2177045.1"/>
    <property type="molecule type" value="Genomic_DNA"/>
</dbReference>
<gene>
    <name evidence="1" type="ORF">GOODEAATRI_034481</name>
</gene>